<protein>
    <submittedName>
        <fullName evidence="1">Uncharacterized protein</fullName>
    </submittedName>
</protein>
<comment type="caution">
    <text evidence="1">The sequence shown here is derived from an EMBL/GenBank/DDBJ whole genome shotgun (WGS) entry which is preliminary data.</text>
</comment>
<evidence type="ECO:0000313" key="2">
    <source>
        <dbReference type="Proteomes" id="UP000053268"/>
    </source>
</evidence>
<keyword evidence="2" id="KW-1185">Reference proteome</keyword>
<sequence length="84" mass="8877">MYDKFHLNPYIDIYNINTIIFQRSSSSLCVLNVGRNALGCDAVRVLAEGGLGALLSLGLQAARLGPDAGRPLAALLAAGQLQVH</sequence>
<accession>A0A0N0PEY8</accession>
<gene>
    <name evidence="1" type="ORF">RR46_00029</name>
</gene>
<name>A0A0N0PEY8_PAPXU</name>
<evidence type="ECO:0000313" key="1">
    <source>
        <dbReference type="EMBL" id="KPJ20664.1"/>
    </source>
</evidence>
<reference evidence="1 2" key="1">
    <citation type="journal article" date="2015" name="Nat. Commun.">
        <title>Outbred genome sequencing and CRISPR/Cas9 gene editing in butterflies.</title>
        <authorList>
            <person name="Li X."/>
            <person name="Fan D."/>
            <person name="Zhang W."/>
            <person name="Liu G."/>
            <person name="Zhang L."/>
            <person name="Zhao L."/>
            <person name="Fang X."/>
            <person name="Chen L."/>
            <person name="Dong Y."/>
            <person name="Chen Y."/>
            <person name="Ding Y."/>
            <person name="Zhao R."/>
            <person name="Feng M."/>
            <person name="Zhu Y."/>
            <person name="Feng Y."/>
            <person name="Jiang X."/>
            <person name="Zhu D."/>
            <person name="Xiang H."/>
            <person name="Feng X."/>
            <person name="Li S."/>
            <person name="Wang J."/>
            <person name="Zhang G."/>
            <person name="Kronforst M.R."/>
            <person name="Wang W."/>
        </authorList>
    </citation>
    <scope>NUCLEOTIDE SEQUENCE [LARGE SCALE GENOMIC DNA]</scope>
    <source>
        <strain evidence="1">Ya'a_city_454_Px</strain>
        <tissue evidence="1">Whole body</tissue>
    </source>
</reference>
<organism evidence="1 2">
    <name type="scientific">Papilio xuthus</name>
    <name type="common">Asian swallowtail butterfly</name>
    <dbReference type="NCBI Taxonomy" id="66420"/>
    <lineage>
        <taxon>Eukaryota</taxon>
        <taxon>Metazoa</taxon>
        <taxon>Ecdysozoa</taxon>
        <taxon>Arthropoda</taxon>
        <taxon>Hexapoda</taxon>
        <taxon>Insecta</taxon>
        <taxon>Pterygota</taxon>
        <taxon>Neoptera</taxon>
        <taxon>Endopterygota</taxon>
        <taxon>Lepidoptera</taxon>
        <taxon>Glossata</taxon>
        <taxon>Ditrysia</taxon>
        <taxon>Papilionoidea</taxon>
        <taxon>Papilionidae</taxon>
        <taxon>Papilioninae</taxon>
        <taxon>Papilio</taxon>
    </lineage>
</organism>
<dbReference type="Proteomes" id="UP000053268">
    <property type="component" value="Unassembled WGS sequence"/>
</dbReference>
<dbReference type="EMBL" id="LADI01007803">
    <property type="protein sequence ID" value="KPJ20664.1"/>
    <property type="molecule type" value="Genomic_DNA"/>
</dbReference>
<proteinExistence type="predicted"/>
<dbReference type="AlphaFoldDB" id="A0A0N0PEY8"/>